<organism evidence="4 5">
    <name type="scientific">Manganibacter manganicus</name>
    <dbReference type="NCBI Taxonomy" id="1873176"/>
    <lineage>
        <taxon>Bacteria</taxon>
        <taxon>Pseudomonadati</taxon>
        <taxon>Pseudomonadota</taxon>
        <taxon>Alphaproteobacteria</taxon>
        <taxon>Hyphomicrobiales</taxon>
        <taxon>Phyllobacteriaceae</taxon>
        <taxon>Manganibacter</taxon>
    </lineage>
</organism>
<dbReference type="CDD" id="cd00397">
    <property type="entry name" value="DNA_BRE_C"/>
    <property type="match status" value="1"/>
</dbReference>
<dbReference type="Gene3D" id="1.10.443.10">
    <property type="entry name" value="Intergrase catalytic core"/>
    <property type="match status" value="1"/>
</dbReference>
<evidence type="ECO:0000256" key="2">
    <source>
        <dbReference type="SAM" id="MobiDB-lite"/>
    </source>
</evidence>
<evidence type="ECO:0000313" key="5">
    <source>
        <dbReference type="Proteomes" id="UP000191905"/>
    </source>
</evidence>
<sequence>MKAADWPRIDRELWIAACEPARFLERTRPASIWSKPRRRIVEQAYGQWLAWLGREDLLDPAEAPQDRVTPERMDAFITELQNRVAPWSVAMMIGALKRILDMITAEADWTWLRSICADLKLIARPSRNRFAHMVTPAQLFDLGLSMMNEAEQVDGHPKRIAVRMRDGLLIAMLISCPIRIANLAQIEIGAHLLPADDRYRLHFDTDETKTGREYDTELPVTLTSYVDHYLRIHRPALLARGDGRRTDRLWIDRWGKPMAEASIRTQIEFNTRNAFGRHIWPHLFRAIAATGVVDEAPEAIGITPDLLGHTSVNTTEKHYILASATRAHQRVQTSFLEERAQAVRRLREQKHVGQDEPGNIESRDVQPSIKILRKGGHG</sequence>
<name>A0A1V8RSP1_9HYPH</name>
<dbReference type="GO" id="GO:0003677">
    <property type="term" value="F:DNA binding"/>
    <property type="evidence" value="ECO:0007669"/>
    <property type="project" value="InterPro"/>
</dbReference>
<dbReference type="Pfam" id="PF00589">
    <property type="entry name" value="Phage_integrase"/>
    <property type="match status" value="1"/>
</dbReference>
<keyword evidence="1" id="KW-0233">DNA recombination</keyword>
<evidence type="ECO:0000259" key="3">
    <source>
        <dbReference type="PROSITE" id="PS51898"/>
    </source>
</evidence>
<accession>A0A1V8RSP1</accession>
<dbReference type="PROSITE" id="PS51898">
    <property type="entry name" value="TYR_RECOMBINASE"/>
    <property type="match status" value="1"/>
</dbReference>
<protein>
    <recommendedName>
        <fullName evidence="3">Tyr recombinase domain-containing protein</fullName>
    </recommendedName>
</protein>
<evidence type="ECO:0000313" key="4">
    <source>
        <dbReference type="EMBL" id="OQM76242.1"/>
    </source>
</evidence>
<dbReference type="InterPro" id="IPR002104">
    <property type="entry name" value="Integrase_catalytic"/>
</dbReference>
<feature type="region of interest" description="Disordered" evidence="2">
    <location>
        <begin position="349"/>
        <end position="378"/>
    </location>
</feature>
<dbReference type="EMBL" id="MDET01000009">
    <property type="protein sequence ID" value="OQM76242.1"/>
    <property type="molecule type" value="Genomic_DNA"/>
</dbReference>
<dbReference type="AlphaFoldDB" id="A0A1V8RSP1"/>
<comment type="caution">
    <text evidence="4">The sequence shown here is derived from an EMBL/GenBank/DDBJ whole genome shotgun (WGS) entry which is preliminary data.</text>
</comment>
<dbReference type="SUPFAM" id="SSF56349">
    <property type="entry name" value="DNA breaking-rejoining enzymes"/>
    <property type="match status" value="1"/>
</dbReference>
<keyword evidence="5" id="KW-1185">Reference proteome</keyword>
<dbReference type="Proteomes" id="UP000191905">
    <property type="component" value="Unassembled WGS sequence"/>
</dbReference>
<proteinExistence type="predicted"/>
<dbReference type="InterPro" id="IPR011010">
    <property type="entry name" value="DNA_brk_join_enz"/>
</dbReference>
<dbReference type="GO" id="GO:0006310">
    <property type="term" value="P:DNA recombination"/>
    <property type="evidence" value="ECO:0007669"/>
    <property type="project" value="UniProtKB-KW"/>
</dbReference>
<dbReference type="InterPro" id="IPR013762">
    <property type="entry name" value="Integrase-like_cat_sf"/>
</dbReference>
<evidence type="ECO:0000256" key="1">
    <source>
        <dbReference type="ARBA" id="ARBA00023172"/>
    </source>
</evidence>
<dbReference type="GO" id="GO:0015074">
    <property type="term" value="P:DNA integration"/>
    <property type="evidence" value="ECO:0007669"/>
    <property type="project" value="InterPro"/>
</dbReference>
<feature type="domain" description="Tyr recombinase" evidence="3">
    <location>
        <begin position="134"/>
        <end position="334"/>
    </location>
</feature>
<reference evidence="4 5" key="1">
    <citation type="journal article" date="2016" name="Int. J. Syst. Evol. Microbiol.">
        <title>Pseudaminobacter manganicus sp. nov., isolated from sludge of a manganese mine.</title>
        <authorList>
            <person name="Li J."/>
            <person name="Huang J."/>
            <person name="Liao S."/>
            <person name="Wang G."/>
        </authorList>
    </citation>
    <scope>NUCLEOTIDE SEQUENCE [LARGE SCALE GENOMIC DNA]</scope>
    <source>
        <strain evidence="4 5">JH-7</strain>
    </source>
</reference>
<gene>
    <name evidence="4" type="ORF">BFN67_15215</name>
</gene>
<dbReference type="STRING" id="1873176.BFN67_15215"/>